<dbReference type="OrthoDB" id="9812260at2"/>
<dbReference type="EC" id="2.7.7.65" evidence="1"/>
<dbReference type="PATRIC" id="fig|717774.3.peg.3389"/>
<name>F2K469_MARM1</name>
<dbReference type="CDD" id="cd01949">
    <property type="entry name" value="GGDEF"/>
    <property type="match status" value="1"/>
</dbReference>
<evidence type="ECO:0000256" key="3">
    <source>
        <dbReference type="SAM" id="Phobius"/>
    </source>
</evidence>
<dbReference type="GO" id="GO:1902201">
    <property type="term" value="P:negative regulation of bacterial-type flagellum-dependent cell motility"/>
    <property type="evidence" value="ECO:0007669"/>
    <property type="project" value="TreeGrafter"/>
</dbReference>
<evidence type="ECO:0000256" key="1">
    <source>
        <dbReference type="ARBA" id="ARBA00012528"/>
    </source>
</evidence>
<gene>
    <name evidence="5" type="ordered locus">Marme_3294</name>
</gene>
<dbReference type="SUPFAM" id="SSF55073">
    <property type="entry name" value="Nucleotide cyclase"/>
    <property type="match status" value="1"/>
</dbReference>
<keyword evidence="3" id="KW-1133">Transmembrane helix</keyword>
<protein>
    <recommendedName>
        <fullName evidence="1">diguanylate cyclase</fullName>
        <ecNumber evidence="1">2.7.7.65</ecNumber>
    </recommendedName>
</protein>
<dbReference type="STRING" id="717774.Marme_3294"/>
<dbReference type="PANTHER" id="PTHR45138">
    <property type="entry name" value="REGULATORY COMPONENTS OF SENSORY TRANSDUCTION SYSTEM"/>
    <property type="match status" value="1"/>
</dbReference>
<feature type="transmembrane region" description="Helical" evidence="3">
    <location>
        <begin position="174"/>
        <end position="191"/>
    </location>
</feature>
<dbReference type="PANTHER" id="PTHR45138:SF9">
    <property type="entry name" value="DIGUANYLATE CYCLASE DGCM-RELATED"/>
    <property type="match status" value="1"/>
</dbReference>
<dbReference type="Proteomes" id="UP000001062">
    <property type="component" value="Chromosome"/>
</dbReference>
<keyword evidence="6" id="KW-1185">Reference proteome</keyword>
<accession>F2K469</accession>
<keyword evidence="3" id="KW-0812">Transmembrane</keyword>
<organism evidence="5 6">
    <name type="scientific">Marinomonas mediterranea (strain ATCC 700492 / JCM 21426 / NBRC 103028 / MMB-1)</name>
    <dbReference type="NCBI Taxonomy" id="717774"/>
    <lineage>
        <taxon>Bacteria</taxon>
        <taxon>Pseudomonadati</taxon>
        <taxon>Pseudomonadota</taxon>
        <taxon>Gammaproteobacteria</taxon>
        <taxon>Oceanospirillales</taxon>
        <taxon>Oceanospirillaceae</taxon>
        <taxon>Marinomonas</taxon>
    </lineage>
</organism>
<evidence type="ECO:0000313" key="5">
    <source>
        <dbReference type="EMBL" id="ADZ92510.1"/>
    </source>
</evidence>
<feature type="transmembrane region" description="Helical" evidence="3">
    <location>
        <begin position="59"/>
        <end position="76"/>
    </location>
</feature>
<feature type="transmembrane region" description="Helical" evidence="3">
    <location>
        <begin position="150"/>
        <end position="167"/>
    </location>
</feature>
<dbReference type="Gene3D" id="3.30.70.270">
    <property type="match status" value="1"/>
</dbReference>
<dbReference type="InterPro" id="IPR029787">
    <property type="entry name" value="Nucleotide_cyclase"/>
</dbReference>
<evidence type="ECO:0000313" key="6">
    <source>
        <dbReference type="Proteomes" id="UP000001062"/>
    </source>
</evidence>
<keyword evidence="3" id="KW-0472">Membrane</keyword>
<dbReference type="PROSITE" id="PS50887">
    <property type="entry name" value="GGDEF"/>
    <property type="match status" value="1"/>
</dbReference>
<dbReference type="EMBL" id="CP002583">
    <property type="protein sequence ID" value="ADZ92510.1"/>
    <property type="molecule type" value="Genomic_DNA"/>
</dbReference>
<dbReference type="InterPro" id="IPR000160">
    <property type="entry name" value="GGDEF_dom"/>
</dbReference>
<feature type="transmembrane region" description="Helical" evidence="3">
    <location>
        <begin position="197"/>
        <end position="214"/>
    </location>
</feature>
<dbReference type="RefSeq" id="WP_013662412.1">
    <property type="nucleotide sequence ID" value="NC_015276.1"/>
</dbReference>
<evidence type="ECO:0000259" key="4">
    <source>
        <dbReference type="PROSITE" id="PS50887"/>
    </source>
</evidence>
<dbReference type="HOGENOM" id="CLU_054734_0_0_6"/>
<reference evidence="5 6" key="1">
    <citation type="journal article" date="2012" name="Stand. Genomic Sci.">
        <title>Complete genome sequence of the melanogenic marine bacterium Marinomonas mediterranea type strain (MMB-1(T)).</title>
        <authorList>
            <person name="Lucas-Elio P."/>
            <person name="Goodwin L."/>
            <person name="Woyke T."/>
            <person name="Pitluck S."/>
            <person name="Nolan M."/>
            <person name="Kyrpides N.C."/>
            <person name="Detter J.C."/>
            <person name="Copeland A."/>
            <person name="Teshima H."/>
            <person name="Bruce D."/>
            <person name="Detter C."/>
            <person name="Tapia R."/>
            <person name="Han S."/>
            <person name="Land M.L."/>
            <person name="Ivanova N."/>
            <person name="Mikhailova N."/>
            <person name="Johnston A.W."/>
            <person name="Sanchez-Amat A."/>
        </authorList>
    </citation>
    <scope>NUCLEOTIDE SEQUENCE [LARGE SCALE GENOMIC DNA]</scope>
    <source>
        <strain evidence="6">ATCC 700492 / JCM 21426 / NBRC 103028 / MMB-1</strain>
    </source>
</reference>
<dbReference type="SMART" id="SM00267">
    <property type="entry name" value="GGDEF"/>
    <property type="match status" value="1"/>
</dbReference>
<dbReference type="NCBIfam" id="TIGR00254">
    <property type="entry name" value="GGDEF"/>
    <property type="match status" value="1"/>
</dbReference>
<dbReference type="eggNOG" id="COG3706">
    <property type="taxonomic scope" value="Bacteria"/>
</dbReference>
<feature type="domain" description="GGDEF" evidence="4">
    <location>
        <begin position="244"/>
        <end position="379"/>
    </location>
</feature>
<dbReference type="KEGG" id="mme:Marme_3294"/>
<sequence precursor="true">MPDAIKALVLPFLFLLIGILASTQASNIPTVWLQTFPVVVAAVFIVLLGLSWRFNKGRLILVVFALSYPALMLEVFPNLEASSFVTVALLVLFITSLVKEKGFANRFSFNRLLFIGMLVLWNVAEVKGWISFEKLDQFVLPMLDKTLKSTVLVVIEVAAIGVILIRALSFNDRFLASVLASSVALVVMHYLPLTMNQMLLILVTQGGLWAWFLLSESHRMAYRDELTGLASRRALNEDFMALPKHYAIAMVDVDHFKKFNDTYGHDMGDEVLRRVAKILAEGCYYGSVYRYGGEEFSILYRGKKVAEAQDELESIRSWIEEEKIEVIHRDSKKYVSVTASFGLAVGSDQNEGFETLKKADESLYQAKRKGRNRLIIHGVRGKSATK</sequence>
<feature type="transmembrane region" description="Helical" evidence="3">
    <location>
        <begin position="82"/>
        <end position="100"/>
    </location>
</feature>
<feature type="transmembrane region" description="Helical" evidence="3">
    <location>
        <begin position="112"/>
        <end position="130"/>
    </location>
</feature>
<proteinExistence type="predicted"/>
<dbReference type="GO" id="GO:0052621">
    <property type="term" value="F:diguanylate cyclase activity"/>
    <property type="evidence" value="ECO:0007669"/>
    <property type="project" value="UniProtKB-EC"/>
</dbReference>
<dbReference type="AlphaFoldDB" id="F2K469"/>
<comment type="catalytic activity">
    <reaction evidence="2">
        <text>2 GTP = 3',3'-c-di-GMP + 2 diphosphate</text>
        <dbReference type="Rhea" id="RHEA:24898"/>
        <dbReference type="ChEBI" id="CHEBI:33019"/>
        <dbReference type="ChEBI" id="CHEBI:37565"/>
        <dbReference type="ChEBI" id="CHEBI:58805"/>
        <dbReference type="EC" id="2.7.7.65"/>
    </reaction>
</comment>
<dbReference type="GO" id="GO:0005886">
    <property type="term" value="C:plasma membrane"/>
    <property type="evidence" value="ECO:0007669"/>
    <property type="project" value="TreeGrafter"/>
</dbReference>
<dbReference type="InterPro" id="IPR050469">
    <property type="entry name" value="Diguanylate_Cyclase"/>
</dbReference>
<dbReference type="Pfam" id="PF00990">
    <property type="entry name" value="GGDEF"/>
    <property type="match status" value="1"/>
</dbReference>
<dbReference type="GO" id="GO:0043709">
    <property type="term" value="P:cell adhesion involved in single-species biofilm formation"/>
    <property type="evidence" value="ECO:0007669"/>
    <property type="project" value="TreeGrafter"/>
</dbReference>
<feature type="transmembrane region" description="Helical" evidence="3">
    <location>
        <begin position="35"/>
        <end position="52"/>
    </location>
</feature>
<dbReference type="InterPro" id="IPR043128">
    <property type="entry name" value="Rev_trsase/Diguanyl_cyclase"/>
</dbReference>
<evidence type="ECO:0000256" key="2">
    <source>
        <dbReference type="ARBA" id="ARBA00034247"/>
    </source>
</evidence>